<dbReference type="Pfam" id="PF05623">
    <property type="entry name" value="DUF789"/>
    <property type="match status" value="2"/>
</dbReference>
<name>A0AAV1A5Q6_VICFA</name>
<proteinExistence type="predicted"/>
<evidence type="ECO:0000313" key="1">
    <source>
        <dbReference type="EMBL" id="CAI8603737.1"/>
    </source>
</evidence>
<dbReference type="Proteomes" id="UP001157006">
    <property type="component" value="Chromosome 3"/>
</dbReference>
<accession>A0AAV1A5Q6</accession>
<evidence type="ECO:0000313" key="2">
    <source>
        <dbReference type="Proteomes" id="UP001157006"/>
    </source>
</evidence>
<protein>
    <submittedName>
        <fullName evidence="1">Uncharacterized protein</fullName>
    </submittedName>
</protein>
<dbReference type="PANTHER" id="PTHR31343:SF8">
    <property type="entry name" value="OS07G0246600 PROTEIN"/>
    <property type="match status" value="1"/>
</dbReference>
<organism evidence="1 2">
    <name type="scientific">Vicia faba</name>
    <name type="common">Broad bean</name>
    <name type="synonym">Faba vulgaris</name>
    <dbReference type="NCBI Taxonomy" id="3906"/>
    <lineage>
        <taxon>Eukaryota</taxon>
        <taxon>Viridiplantae</taxon>
        <taxon>Streptophyta</taxon>
        <taxon>Embryophyta</taxon>
        <taxon>Tracheophyta</taxon>
        <taxon>Spermatophyta</taxon>
        <taxon>Magnoliopsida</taxon>
        <taxon>eudicotyledons</taxon>
        <taxon>Gunneridae</taxon>
        <taxon>Pentapetalae</taxon>
        <taxon>rosids</taxon>
        <taxon>fabids</taxon>
        <taxon>Fabales</taxon>
        <taxon>Fabaceae</taxon>
        <taxon>Papilionoideae</taxon>
        <taxon>50 kb inversion clade</taxon>
        <taxon>NPAAA clade</taxon>
        <taxon>Hologalegina</taxon>
        <taxon>IRL clade</taxon>
        <taxon>Fabeae</taxon>
        <taxon>Vicia</taxon>
    </lineage>
</organism>
<gene>
    <name evidence="1" type="ORF">VFH_III100000</name>
</gene>
<dbReference type="EMBL" id="OX451738">
    <property type="protein sequence ID" value="CAI8603737.1"/>
    <property type="molecule type" value="Genomic_DNA"/>
</dbReference>
<keyword evidence="2" id="KW-1185">Reference proteome</keyword>
<reference evidence="1 2" key="1">
    <citation type="submission" date="2023-01" db="EMBL/GenBank/DDBJ databases">
        <authorList>
            <person name="Kreplak J."/>
        </authorList>
    </citation>
    <scope>NUCLEOTIDE SEQUENCE [LARGE SCALE GENOMIC DNA]</scope>
</reference>
<dbReference type="InterPro" id="IPR008507">
    <property type="entry name" value="DUF789"/>
</dbReference>
<sequence length="255" mass="29425">MSNLFEQISSSSDSVNNLNSLLSSFTPLVNAKFSYEKTCDSGEKPYFILEDLWESFKEWSAYGVEVQFTLNDEQVLQYFVPYLSAIQLYVEDEGLDEKSGDSVTTNKVVYEFFEHFSPYVRIPLTKKVSTLAKEDPCLKYLRSSEISPCSWFSVAWYPIYRIPNGPTLKNIEASFLTYHNLSTQPEMRDRKMKTPLPIFGLTTYKVRGSILPFPEASQSCQLNSLLKAADGWLKNLKVRHYDHNHFVQNGKQWVD</sequence>
<dbReference type="PANTHER" id="PTHR31343">
    <property type="entry name" value="T15D22.8"/>
    <property type="match status" value="1"/>
</dbReference>
<dbReference type="AlphaFoldDB" id="A0AAV1A5Q6"/>